<protein>
    <submittedName>
        <fullName evidence="2">Uncharacterized protein</fullName>
    </submittedName>
</protein>
<dbReference type="EMBL" id="FIGJ01000006">
    <property type="protein sequence ID" value="CYU47948.1"/>
    <property type="molecule type" value="Genomic_DNA"/>
</dbReference>
<name>A0A0Z8EG10_STRSU</name>
<evidence type="ECO:0000313" key="3">
    <source>
        <dbReference type="Proteomes" id="UP000072618"/>
    </source>
</evidence>
<dbReference type="Proteomes" id="UP000072618">
    <property type="component" value="Unassembled WGS sequence"/>
</dbReference>
<gene>
    <name evidence="2" type="ORF">ERS132394_00654</name>
</gene>
<keyword evidence="1" id="KW-1133">Transmembrane helix</keyword>
<proteinExistence type="predicted"/>
<keyword evidence="1" id="KW-0812">Transmembrane</keyword>
<sequence>MDLYFRFRLIIESVVFIIGFPFVLYKLYKLYKDTKK</sequence>
<evidence type="ECO:0000313" key="2">
    <source>
        <dbReference type="EMBL" id="CYU47948.1"/>
    </source>
</evidence>
<organism evidence="2 3">
    <name type="scientific">Streptococcus suis</name>
    <dbReference type="NCBI Taxonomy" id="1307"/>
    <lineage>
        <taxon>Bacteria</taxon>
        <taxon>Bacillati</taxon>
        <taxon>Bacillota</taxon>
        <taxon>Bacilli</taxon>
        <taxon>Lactobacillales</taxon>
        <taxon>Streptococcaceae</taxon>
        <taxon>Streptococcus</taxon>
    </lineage>
</organism>
<reference evidence="2 3" key="1">
    <citation type="submission" date="2016-02" db="EMBL/GenBank/DDBJ databases">
        <authorList>
            <consortium name="Pathogen Informatics"/>
        </authorList>
    </citation>
    <scope>NUCLEOTIDE SEQUENCE [LARGE SCALE GENOMIC DNA]</scope>
    <source>
        <strain evidence="2 3">LSS32</strain>
    </source>
</reference>
<keyword evidence="1" id="KW-0472">Membrane</keyword>
<evidence type="ECO:0000256" key="1">
    <source>
        <dbReference type="SAM" id="Phobius"/>
    </source>
</evidence>
<feature type="transmembrane region" description="Helical" evidence="1">
    <location>
        <begin position="6"/>
        <end position="28"/>
    </location>
</feature>
<dbReference type="AlphaFoldDB" id="A0A0Z8EG10"/>
<accession>A0A0Z8EG10</accession>